<gene>
    <name evidence="6" type="ORF">BDK51DRAFT_3705</name>
</gene>
<dbReference type="SUPFAM" id="SSF52540">
    <property type="entry name" value="P-loop containing nucleoside triphosphate hydrolases"/>
    <property type="match status" value="1"/>
</dbReference>
<dbReference type="GO" id="GO:0005524">
    <property type="term" value="F:ATP binding"/>
    <property type="evidence" value="ECO:0007669"/>
    <property type="project" value="InterPro"/>
</dbReference>
<dbReference type="Proteomes" id="UP000269721">
    <property type="component" value="Unassembled WGS sequence"/>
</dbReference>
<feature type="domain" description="Helicase ATP-binding" evidence="5">
    <location>
        <begin position="1"/>
        <end position="133"/>
    </location>
</feature>
<dbReference type="Pfam" id="PF00176">
    <property type="entry name" value="SNF2-rel_dom"/>
    <property type="match status" value="1"/>
</dbReference>
<dbReference type="GO" id="GO:0003677">
    <property type="term" value="F:DNA binding"/>
    <property type="evidence" value="ECO:0007669"/>
    <property type="project" value="TreeGrafter"/>
</dbReference>
<dbReference type="GO" id="GO:0140658">
    <property type="term" value="F:ATP-dependent chromatin remodeler activity"/>
    <property type="evidence" value="ECO:0007669"/>
    <property type="project" value="TreeGrafter"/>
</dbReference>
<evidence type="ECO:0000256" key="3">
    <source>
        <dbReference type="ARBA" id="ARBA00022840"/>
    </source>
</evidence>
<dbReference type="GO" id="GO:0000785">
    <property type="term" value="C:chromatin"/>
    <property type="evidence" value="ECO:0007669"/>
    <property type="project" value="TreeGrafter"/>
</dbReference>
<dbReference type="PANTHER" id="PTHR45623">
    <property type="entry name" value="CHROMODOMAIN-HELICASE-DNA-BINDING PROTEIN 3-RELATED-RELATED"/>
    <property type="match status" value="1"/>
</dbReference>
<dbReference type="InterPro" id="IPR000330">
    <property type="entry name" value="SNF2_N"/>
</dbReference>
<keyword evidence="3" id="KW-0067">ATP-binding</keyword>
<evidence type="ECO:0000256" key="1">
    <source>
        <dbReference type="ARBA" id="ARBA00004123"/>
    </source>
</evidence>
<keyword evidence="4" id="KW-0539">Nucleus</keyword>
<evidence type="ECO:0000313" key="7">
    <source>
        <dbReference type="Proteomes" id="UP000269721"/>
    </source>
</evidence>
<accession>A0A4P9W5M1</accession>
<dbReference type="GO" id="GO:0003682">
    <property type="term" value="F:chromatin binding"/>
    <property type="evidence" value="ECO:0007669"/>
    <property type="project" value="TreeGrafter"/>
</dbReference>
<proteinExistence type="predicted"/>
<evidence type="ECO:0000313" key="6">
    <source>
        <dbReference type="EMBL" id="RKO86050.1"/>
    </source>
</evidence>
<dbReference type="EMBL" id="KZ998518">
    <property type="protein sequence ID" value="RKO86050.1"/>
    <property type="molecule type" value="Genomic_DNA"/>
</dbReference>
<dbReference type="InterPro" id="IPR038718">
    <property type="entry name" value="SNF2-like_sf"/>
</dbReference>
<dbReference type="Gene3D" id="3.40.50.10810">
    <property type="entry name" value="Tandem AAA-ATPase domain"/>
    <property type="match status" value="1"/>
</dbReference>
<protein>
    <submittedName>
        <fullName evidence="6">SNF2 family N-terminal domain-containing protein</fullName>
    </submittedName>
</protein>
<name>A0A4P9W5M1_9FUNG</name>
<dbReference type="AlphaFoldDB" id="A0A4P9W5M1"/>
<dbReference type="PROSITE" id="PS51192">
    <property type="entry name" value="HELICASE_ATP_BIND_1"/>
    <property type="match status" value="1"/>
</dbReference>
<dbReference type="CDD" id="cd17919">
    <property type="entry name" value="DEXHc_Snf"/>
    <property type="match status" value="1"/>
</dbReference>
<dbReference type="GO" id="GO:0042393">
    <property type="term" value="F:histone binding"/>
    <property type="evidence" value="ECO:0007669"/>
    <property type="project" value="TreeGrafter"/>
</dbReference>
<organism evidence="6 7">
    <name type="scientific">Blyttiomyces helicus</name>
    <dbReference type="NCBI Taxonomy" id="388810"/>
    <lineage>
        <taxon>Eukaryota</taxon>
        <taxon>Fungi</taxon>
        <taxon>Fungi incertae sedis</taxon>
        <taxon>Chytridiomycota</taxon>
        <taxon>Chytridiomycota incertae sedis</taxon>
        <taxon>Chytridiomycetes</taxon>
        <taxon>Chytridiomycetes incertae sedis</taxon>
        <taxon>Blyttiomyces</taxon>
    </lineage>
</organism>
<keyword evidence="2" id="KW-0547">Nucleotide-binding</keyword>
<feature type="non-terminal residue" evidence="6">
    <location>
        <position position="143"/>
    </location>
</feature>
<reference evidence="7" key="1">
    <citation type="journal article" date="2018" name="Nat. Microbiol.">
        <title>Leveraging single-cell genomics to expand the fungal tree of life.</title>
        <authorList>
            <person name="Ahrendt S.R."/>
            <person name="Quandt C.A."/>
            <person name="Ciobanu D."/>
            <person name="Clum A."/>
            <person name="Salamov A."/>
            <person name="Andreopoulos B."/>
            <person name="Cheng J.F."/>
            <person name="Woyke T."/>
            <person name="Pelin A."/>
            <person name="Henrissat B."/>
            <person name="Reynolds N.K."/>
            <person name="Benny G.L."/>
            <person name="Smith M.E."/>
            <person name="James T.Y."/>
            <person name="Grigoriev I.V."/>
        </authorList>
    </citation>
    <scope>NUCLEOTIDE SEQUENCE [LARGE SCALE GENOMIC DNA]</scope>
</reference>
<dbReference type="OrthoDB" id="2159585at2759"/>
<dbReference type="PANTHER" id="PTHR45623:SF17">
    <property type="entry name" value="CHROMODOMAIN-HELICASE-DNA-BINDING PROTEIN 3-RELATED"/>
    <property type="match status" value="1"/>
</dbReference>
<evidence type="ECO:0000256" key="4">
    <source>
        <dbReference type="ARBA" id="ARBA00023242"/>
    </source>
</evidence>
<evidence type="ECO:0000259" key="5">
    <source>
        <dbReference type="PROSITE" id="PS51192"/>
    </source>
</evidence>
<dbReference type="GO" id="GO:0016887">
    <property type="term" value="F:ATP hydrolysis activity"/>
    <property type="evidence" value="ECO:0007669"/>
    <property type="project" value="TreeGrafter"/>
</dbReference>
<keyword evidence="7" id="KW-1185">Reference proteome</keyword>
<dbReference type="InterPro" id="IPR027417">
    <property type="entry name" value="P-loop_NTPase"/>
</dbReference>
<comment type="subcellular location">
    <subcellularLocation>
        <location evidence="1">Nucleus</location>
    </subcellularLocation>
</comment>
<sequence length="143" mass="16221">FMIAAPSSTLGHWQREFAKWAPALNVVVYGGTAAERKMSREYELFEPGGGSVLQCDVVVTSYELLQKESGLFRSVPFELLVCDEGHRLKNDEAKTFGAIRRDLKVAHKILLTGTPLQNNIRELFNLLSFLDPEEFDDYPAWEK</sequence>
<dbReference type="InterPro" id="IPR014001">
    <property type="entry name" value="Helicase_ATP-bd"/>
</dbReference>
<dbReference type="GO" id="GO:0005634">
    <property type="term" value="C:nucleus"/>
    <property type="evidence" value="ECO:0007669"/>
    <property type="project" value="UniProtKB-SubCell"/>
</dbReference>
<feature type="non-terminal residue" evidence="6">
    <location>
        <position position="1"/>
    </location>
</feature>
<evidence type="ECO:0000256" key="2">
    <source>
        <dbReference type="ARBA" id="ARBA00022741"/>
    </source>
</evidence>